<dbReference type="EMBL" id="JABAYA010000249">
    <property type="protein sequence ID" value="KAF7721604.1"/>
    <property type="molecule type" value="Genomic_DNA"/>
</dbReference>
<feature type="domain" description="C2H2-type" evidence="7">
    <location>
        <begin position="166"/>
        <end position="194"/>
    </location>
</feature>
<organism evidence="8 9">
    <name type="scientific">Apophysomyces ossiformis</name>
    <dbReference type="NCBI Taxonomy" id="679940"/>
    <lineage>
        <taxon>Eukaryota</taxon>
        <taxon>Fungi</taxon>
        <taxon>Fungi incertae sedis</taxon>
        <taxon>Mucoromycota</taxon>
        <taxon>Mucoromycotina</taxon>
        <taxon>Mucoromycetes</taxon>
        <taxon>Mucorales</taxon>
        <taxon>Mucorineae</taxon>
        <taxon>Mucoraceae</taxon>
        <taxon>Apophysomyces</taxon>
    </lineage>
</organism>
<evidence type="ECO:0000256" key="2">
    <source>
        <dbReference type="ARBA" id="ARBA00022737"/>
    </source>
</evidence>
<evidence type="ECO:0000256" key="5">
    <source>
        <dbReference type="PROSITE-ProRule" id="PRU00042"/>
    </source>
</evidence>
<protein>
    <recommendedName>
        <fullName evidence="7">C2H2-type domain-containing protein</fullName>
    </recommendedName>
</protein>
<accession>A0A8H7BFZ2</accession>
<evidence type="ECO:0000256" key="3">
    <source>
        <dbReference type="ARBA" id="ARBA00022771"/>
    </source>
</evidence>
<dbReference type="GO" id="GO:0008270">
    <property type="term" value="F:zinc ion binding"/>
    <property type="evidence" value="ECO:0007669"/>
    <property type="project" value="UniProtKB-KW"/>
</dbReference>
<feature type="region of interest" description="Disordered" evidence="6">
    <location>
        <begin position="133"/>
        <end position="163"/>
    </location>
</feature>
<dbReference type="FunFam" id="3.30.160.60:FF:000100">
    <property type="entry name" value="Zinc finger 45-like"/>
    <property type="match status" value="1"/>
</dbReference>
<proteinExistence type="predicted"/>
<dbReference type="InterPro" id="IPR013087">
    <property type="entry name" value="Znf_C2H2_type"/>
</dbReference>
<dbReference type="PROSITE" id="PS00028">
    <property type="entry name" value="ZINC_FINGER_C2H2_1"/>
    <property type="match status" value="1"/>
</dbReference>
<dbReference type="SUPFAM" id="SSF57667">
    <property type="entry name" value="beta-beta-alpha zinc fingers"/>
    <property type="match status" value="1"/>
</dbReference>
<keyword evidence="3 5" id="KW-0863">Zinc-finger</keyword>
<evidence type="ECO:0000313" key="9">
    <source>
        <dbReference type="Proteomes" id="UP000605846"/>
    </source>
</evidence>
<dbReference type="Gene3D" id="3.30.160.60">
    <property type="entry name" value="Classic Zinc Finger"/>
    <property type="match status" value="1"/>
</dbReference>
<comment type="caution">
    <text evidence="8">The sequence shown here is derived from an EMBL/GenBank/DDBJ whole genome shotgun (WGS) entry which is preliminary data.</text>
</comment>
<evidence type="ECO:0000256" key="4">
    <source>
        <dbReference type="ARBA" id="ARBA00022833"/>
    </source>
</evidence>
<evidence type="ECO:0000313" key="8">
    <source>
        <dbReference type="EMBL" id="KAF7721604.1"/>
    </source>
</evidence>
<gene>
    <name evidence="8" type="ORF">EC973_004377</name>
</gene>
<dbReference type="OrthoDB" id="10004641at2759"/>
<dbReference type="Proteomes" id="UP000605846">
    <property type="component" value="Unassembled WGS sequence"/>
</dbReference>
<evidence type="ECO:0000259" key="7">
    <source>
        <dbReference type="PROSITE" id="PS50157"/>
    </source>
</evidence>
<keyword evidence="1" id="KW-0479">Metal-binding</keyword>
<name>A0A8H7BFZ2_9FUNG</name>
<keyword evidence="4" id="KW-0862">Zinc</keyword>
<sequence>MVLIQYLNNILKRRRAGDTLASFPGNLRHNLGAQTENAQTPNLILDASMDSILLHTAMTNAFLDVAMDERLQYLSCTWTSSVAESSLHSYHGAHGYEDLQTHHVPLFSQGAGSHLENFTVDVVHVQGNTMDAQAHGLPQSRRPSRQRRPDNGPRAASRGARTTNKQICLQCGRNFSRSDSLLRHIRTVHGPGRL</sequence>
<evidence type="ECO:0000256" key="1">
    <source>
        <dbReference type="ARBA" id="ARBA00022723"/>
    </source>
</evidence>
<dbReference type="InterPro" id="IPR036236">
    <property type="entry name" value="Znf_C2H2_sf"/>
</dbReference>
<keyword evidence="9" id="KW-1185">Reference proteome</keyword>
<dbReference type="Pfam" id="PF00096">
    <property type="entry name" value="zf-C2H2"/>
    <property type="match status" value="1"/>
</dbReference>
<keyword evidence="2" id="KW-0677">Repeat</keyword>
<evidence type="ECO:0000256" key="6">
    <source>
        <dbReference type="SAM" id="MobiDB-lite"/>
    </source>
</evidence>
<dbReference type="AlphaFoldDB" id="A0A8H7BFZ2"/>
<reference evidence="8" key="1">
    <citation type="submission" date="2020-01" db="EMBL/GenBank/DDBJ databases">
        <title>Genome Sequencing of Three Apophysomyces-Like Fungal Strains Confirms a Novel Fungal Genus in the Mucoromycota with divergent Burkholderia-like Endosymbiotic Bacteria.</title>
        <authorList>
            <person name="Stajich J.E."/>
            <person name="Macias A.M."/>
            <person name="Carter-House D."/>
            <person name="Lovett B."/>
            <person name="Kasson L.R."/>
            <person name="Berry K."/>
            <person name="Grigoriev I."/>
            <person name="Chang Y."/>
            <person name="Spatafora J."/>
            <person name="Kasson M.T."/>
        </authorList>
    </citation>
    <scope>NUCLEOTIDE SEQUENCE</scope>
    <source>
        <strain evidence="8">NRRL A-21654</strain>
    </source>
</reference>
<dbReference type="PROSITE" id="PS50157">
    <property type="entry name" value="ZINC_FINGER_C2H2_2"/>
    <property type="match status" value="1"/>
</dbReference>